<dbReference type="KEGG" id="ssai:N0B31_02255"/>
<dbReference type="GO" id="GO:0043200">
    <property type="term" value="P:response to amino acid"/>
    <property type="evidence" value="ECO:0007669"/>
    <property type="project" value="TreeGrafter"/>
</dbReference>
<dbReference type="InterPro" id="IPR000485">
    <property type="entry name" value="AsnC-type_HTH_dom"/>
</dbReference>
<evidence type="ECO:0000259" key="5">
    <source>
        <dbReference type="PROSITE" id="PS50956"/>
    </source>
</evidence>
<keyword evidence="2" id="KW-0238">DNA-binding</keyword>
<dbReference type="GeneID" id="74941207"/>
<evidence type="ECO:0000256" key="3">
    <source>
        <dbReference type="ARBA" id="ARBA00023163"/>
    </source>
</evidence>
<dbReference type="SMART" id="SM00344">
    <property type="entry name" value="HTH_ASNC"/>
    <property type="match status" value="1"/>
</dbReference>
<dbReference type="GO" id="GO:0005829">
    <property type="term" value="C:cytosol"/>
    <property type="evidence" value="ECO:0007669"/>
    <property type="project" value="TreeGrafter"/>
</dbReference>
<dbReference type="AlphaFoldDB" id="A0A9E7UBH6"/>
<dbReference type="GO" id="GO:0043565">
    <property type="term" value="F:sequence-specific DNA binding"/>
    <property type="evidence" value="ECO:0007669"/>
    <property type="project" value="InterPro"/>
</dbReference>
<feature type="domain" description="HTH asnC-type" evidence="5">
    <location>
        <begin position="6"/>
        <end position="67"/>
    </location>
</feature>
<name>A0A9E7UBH6_9EURY</name>
<dbReference type="InterPro" id="IPR019888">
    <property type="entry name" value="Tscrpt_reg_AsnC-like"/>
</dbReference>
<sequence>MRDGELDAVDEQILALLQRDGRATMTELAAGLDVSASTVRNRIRAMERAGIIEGYTAVVDYPAAQYPLHYHFTCTGSVRERSQQAEAVLDIPGVLGVRELMTGHRNVLIEAVGEDRDDITRIAHELDELGLEVVEESLVRRVAHRVSSPFDDRVGGGDADDRGEEAADVDAEE</sequence>
<dbReference type="InterPro" id="IPR036390">
    <property type="entry name" value="WH_DNA-bd_sf"/>
</dbReference>
<gene>
    <name evidence="6" type="ORF">N0B31_02255</name>
</gene>
<dbReference type="PANTHER" id="PTHR30154:SF34">
    <property type="entry name" value="TRANSCRIPTIONAL REGULATOR AZLB"/>
    <property type="match status" value="1"/>
</dbReference>
<keyword evidence="3" id="KW-0804">Transcription</keyword>
<organism evidence="6 7">
    <name type="scientific">Salinirubellus salinus</name>
    <dbReference type="NCBI Taxonomy" id="1364945"/>
    <lineage>
        <taxon>Archaea</taxon>
        <taxon>Methanobacteriati</taxon>
        <taxon>Methanobacteriota</taxon>
        <taxon>Stenosarchaea group</taxon>
        <taxon>Halobacteria</taxon>
        <taxon>Halobacteriales</taxon>
        <taxon>Natronomonadaceae</taxon>
        <taxon>Salinirubellus</taxon>
    </lineage>
</organism>
<dbReference type="Gene3D" id="1.10.10.10">
    <property type="entry name" value="Winged helix-like DNA-binding domain superfamily/Winged helix DNA-binding domain"/>
    <property type="match status" value="1"/>
</dbReference>
<evidence type="ECO:0000313" key="7">
    <source>
        <dbReference type="Proteomes" id="UP001057580"/>
    </source>
</evidence>
<proteinExistence type="predicted"/>
<dbReference type="Proteomes" id="UP001057580">
    <property type="component" value="Chromosome"/>
</dbReference>
<accession>A0A9E7UBH6</accession>
<keyword evidence="7" id="KW-1185">Reference proteome</keyword>
<dbReference type="PRINTS" id="PR00033">
    <property type="entry name" value="HTHASNC"/>
</dbReference>
<dbReference type="CDD" id="cd00090">
    <property type="entry name" value="HTH_ARSR"/>
    <property type="match status" value="1"/>
</dbReference>
<dbReference type="InterPro" id="IPR011991">
    <property type="entry name" value="ArsR-like_HTH"/>
</dbReference>
<feature type="region of interest" description="Disordered" evidence="4">
    <location>
        <begin position="149"/>
        <end position="173"/>
    </location>
</feature>
<dbReference type="Pfam" id="PF13412">
    <property type="entry name" value="HTH_24"/>
    <property type="match status" value="1"/>
</dbReference>
<feature type="compositionally biased region" description="Acidic residues" evidence="4">
    <location>
        <begin position="161"/>
        <end position="173"/>
    </location>
</feature>
<dbReference type="PANTHER" id="PTHR30154">
    <property type="entry name" value="LEUCINE-RESPONSIVE REGULATORY PROTEIN"/>
    <property type="match status" value="1"/>
</dbReference>
<dbReference type="PROSITE" id="PS50956">
    <property type="entry name" value="HTH_ASNC_2"/>
    <property type="match status" value="1"/>
</dbReference>
<dbReference type="RefSeq" id="WP_260594164.1">
    <property type="nucleotide sequence ID" value="NZ_CP104003.1"/>
</dbReference>
<evidence type="ECO:0000313" key="6">
    <source>
        <dbReference type="EMBL" id="UWM55112.1"/>
    </source>
</evidence>
<evidence type="ECO:0000256" key="2">
    <source>
        <dbReference type="ARBA" id="ARBA00023125"/>
    </source>
</evidence>
<protein>
    <submittedName>
        <fullName evidence="6">Lrp/AsnC family transcriptional regulator</fullName>
    </submittedName>
</protein>
<keyword evidence="1" id="KW-0805">Transcription regulation</keyword>
<reference evidence="6" key="1">
    <citation type="submission" date="2022-09" db="EMBL/GenBank/DDBJ databases">
        <title>Diverse halophilic archaea isolated from saline environments.</title>
        <authorList>
            <person name="Cui H.-L."/>
        </authorList>
    </citation>
    <scope>NUCLEOTIDE SEQUENCE</scope>
    <source>
        <strain evidence="6">ZS-35-S2</strain>
    </source>
</reference>
<dbReference type="EMBL" id="CP104003">
    <property type="protein sequence ID" value="UWM55112.1"/>
    <property type="molecule type" value="Genomic_DNA"/>
</dbReference>
<evidence type="ECO:0000256" key="4">
    <source>
        <dbReference type="SAM" id="MobiDB-lite"/>
    </source>
</evidence>
<evidence type="ECO:0000256" key="1">
    <source>
        <dbReference type="ARBA" id="ARBA00023015"/>
    </source>
</evidence>
<dbReference type="InterPro" id="IPR036388">
    <property type="entry name" value="WH-like_DNA-bd_sf"/>
</dbReference>
<dbReference type="SUPFAM" id="SSF46785">
    <property type="entry name" value="Winged helix' DNA-binding domain"/>
    <property type="match status" value="1"/>
</dbReference>